<dbReference type="EMBL" id="JAVDRP010000018">
    <property type="protein sequence ID" value="MDR6412416.1"/>
    <property type="molecule type" value="Genomic_DNA"/>
</dbReference>
<organism evidence="3 4">
    <name type="scientific">Paraburkholderia terricola</name>
    <dbReference type="NCBI Taxonomy" id="169427"/>
    <lineage>
        <taxon>Bacteria</taxon>
        <taxon>Pseudomonadati</taxon>
        <taxon>Pseudomonadota</taxon>
        <taxon>Betaproteobacteria</taxon>
        <taxon>Burkholderiales</taxon>
        <taxon>Burkholderiaceae</taxon>
        <taxon>Paraburkholderia</taxon>
    </lineage>
</organism>
<evidence type="ECO:0000256" key="1">
    <source>
        <dbReference type="SAM" id="MobiDB-lite"/>
    </source>
</evidence>
<proteinExistence type="predicted"/>
<dbReference type="OrthoDB" id="9108270at2"/>
<keyword evidence="5" id="KW-1185">Reference proteome</keyword>
<feature type="compositionally biased region" description="Basic and acidic residues" evidence="1">
    <location>
        <begin position="1"/>
        <end position="15"/>
    </location>
</feature>
<dbReference type="RefSeq" id="WP_073429648.1">
    <property type="nucleotide sequence ID" value="NZ_CADFGY010000013.1"/>
</dbReference>
<feature type="compositionally biased region" description="Basic and acidic residues" evidence="1">
    <location>
        <begin position="48"/>
        <end position="57"/>
    </location>
</feature>
<sequence length="68" mass="7384">MTRDYAGKSHDEALAARKKQKQRSQEQPGGDMAVDDTQADATHSSGELSERGKEVWRQGHGMDGGGKI</sequence>
<accession>A0A1M6QPQ5</accession>
<protein>
    <submittedName>
        <fullName evidence="3">Uncharacterized protein</fullName>
    </submittedName>
</protein>
<evidence type="ECO:0000313" key="2">
    <source>
        <dbReference type="EMBL" id="MDR6412416.1"/>
    </source>
</evidence>
<evidence type="ECO:0000313" key="5">
    <source>
        <dbReference type="Proteomes" id="UP001264340"/>
    </source>
</evidence>
<dbReference type="AlphaFoldDB" id="A0A1M6QPQ5"/>
<dbReference type="Proteomes" id="UP001264340">
    <property type="component" value="Unassembled WGS sequence"/>
</dbReference>
<evidence type="ECO:0000313" key="3">
    <source>
        <dbReference type="EMBL" id="SHK22073.1"/>
    </source>
</evidence>
<gene>
    <name evidence="2" type="ORF">J2804_005851</name>
    <name evidence="3" type="ORF">SAMN05192548_101660</name>
</gene>
<name>A0A1M6QPQ5_9BURK</name>
<dbReference type="Proteomes" id="UP000184395">
    <property type="component" value="Unassembled WGS sequence"/>
</dbReference>
<reference evidence="2 5" key="2">
    <citation type="submission" date="2023-07" db="EMBL/GenBank/DDBJ databases">
        <title>Sorghum-associated microbial communities from plants grown in Nebraska, USA.</title>
        <authorList>
            <person name="Schachtman D."/>
        </authorList>
    </citation>
    <scope>NUCLEOTIDE SEQUENCE [LARGE SCALE GENOMIC DNA]</scope>
    <source>
        <strain evidence="2 5">DS1316</strain>
    </source>
</reference>
<reference evidence="3 4" key="1">
    <citation type="submission" date="2016-11" db="EMBL/GenBank/DDBJ databases">
        <authorList>
            <person name="Jaros S."/>
            <person name="Januszkiewicz K."/>
            <person name="Wedrychowicz H."/>
        </authorList>
    </citation>
    <scope>NUCLEOTIDE SEQUENCE [LARGE SCALE GENOMIC DNA]</scope>
    <source>
        <strain evidence="3 4">LMG 20594</strain>
    </source>
</reference>
<feature type="region of interest" description="Disordered" evidence="1">
    <location>
        <begin position="1"/>
        <end position="68"/>
    </location>
</feature>
<evidence type="ECO:0000313" key="4">
    <source>
        <dbReference type="Proteomes" id="UP000184395"/>
    </source>
</evidence>
<dbReference type="EMBL" id="FRAB01000016">
    <property type="protein sequence ID" value="SHK22073.1"/>
    <property type="molecule type" value="Genomic_DNA"/>
</dbReference>